<proteinExistence type="predicted"/>
<dbReference type="eggNOG" id="COG5553">
    <property type="taxonomic scope" value="Bacteria"/>
</dbReference>
<dbReference type="SUPFAM" id="SSF51182">
    <property type="entry name" value="RmlC-like cupins"/>
    <property type="match status" value="1"/>
</dbReference>
<dbReference type="Gene3D" id="2.60.120.10">
    <property type="entry name" value="Jelly Rolls"/>
    <property type="match status" value="1"/>
</dbReference>
<evidence type="ECO:0000313" key="2">
    <source>
        <dbReference type="Proteomes" id="UP000076825"/>
    </source>
</evidence>
<sequence>MTLLAHDASGLATAPPAIALNSAGRLAKVAALAFPGMPRMQDTLYDAAPVDAAVAQIKAILAGQTLTRAALARVLDTLQALAAHPQWRDAQRYPAPQALQARYLIHEDPDRSYALYLNVMRPGKKSAPHNHTTWACIAAAEGVEYNHTYRREDDGSEPGRATLTHTGTVAVAPGAGLALMPEDIHAVQIEGHAPIRHLHMYGRALETLDRRLAFDLANGTCHVRDVGVSTRR</sequence>
<dbReference type="InterPro" id="IPR011051">
    <property type="entry name" value="RmlC_Cupin_sf"/>
</dbReference>
<dbReference type="Proteomes" id="UP000076825">
    <property type="component" value="Chromosome 1"/>
</dbReference>
<dbReference type="AlphaFoldDB" id="A0A157QJQ3"/>
<dbReference type="EMBL" id="LT546645">
    <property type="protein sequence ID" value="SAI69314.1"/>
    <property type="molecule type" value="Genomic_DNA"/>
</dbReference>
<gene>
    <name evidence="1" type="ORF">SAMEA3906487_01737</name>
</gene>
<dbReference type="CDD" id="cd10548">
    <property type="entry name" value="cupin_CDO"/>
    <property type="match status" value="1"/>
</dbReference>
<evidence type="ECO:0000313" key="1">
    <source>
        <dbReference type="EMBL" id="SAI69314.1"/>
    </source>
</evidence>
<organism evidence="1 2">
    <name type="scientific">Bordetella trematum</name>
    <dbReference type="NCBI Taxonomy" id="123899"/>
    <lineage>
        <taxon>Bacteria</taxon>
        <taxon>Pseudomonadati</taxon>
        <taxon>Pseudomonadota</taxon>
        <taxon>Betaproteobacteria</taxon>
        <taxon>Burkholderiales</taxon>
        <taxon>Alcaligenaceae</taxon>
        <taxon>Bordetella</taxon>
    </lineage>
</organism>
<dbReference type="STRING" id="123899.SAMEA3906487_01737"/>
<dbReference type="PATRIC" id="fig|123899.6.peg.1723"/>
<dbReference type="KEGG" id="btrm:SAMEA390648701737"/>
<accession>A0A157QJQ3</accession>
<reference evidence="1 2" key="1">
    <citation type="submission" date="2016-04" db="EMBL/GenBank/DDBJ databases">
        <authorList>
            <consortium name="Pathogen Informatics"/>
        </authorList>
    </citation>
    <scope>NUCLEOTIDE SEQUENCE [LARGE SCALE GENOMIC DNA]</scope>
    <source>
        <strain evidence="1 2">H044680328</strain>
    </source>
</reference>
<name>A0A157QJQ3_9BORD</name>
<keyword evidence="2" id="KW-1185">Reference proteome</keyword>
<protein>
    <submittedName>
        <fullName evidence="1">Predicted metal-dependent enzyme of the double-stranded beta helix superfamily</fullName>
    </submittedName>
</protein>
<dbReference type="InterPro" id="IPR014710">
    <property type="entry name" value="RmlC-like_jellyroll"/>
</dbReference>